<dbReference type="PRINTS" id="PR00038">
    <property type="entry name" value="HTHLUXR"/>
</dbReference>
<comment type="caution">
    <text evidence="4">The sequence shown here is derived from an EMBL/GenBank/DDBJ whole genome shotgun (WGS) entry which is preliminary data.</text>
</comment>
<organism evidence="4 5">
    <name type="scientific">Glycomyces tritici</name>
    <dbReference type="NCBI Taxonomy" id="2665176"/>
    <lineage>
        <taxon>Bacteria</taxon>
        <taxon>Bacillati</taxon>
        <taxon>Actinomycetota</taxon>
        <taxon>Actinomycetes</taxon>
        <taxon>Glycomycetales</taxon>
        <taxon>Glycomycetaceae</taxon>
        <taxon>Glycomyces</taxon>
    </lineage>
</organism>
<dbReference type="CDD" id="cd06170">
    <property type="entry name" value="LuxR_C_like"/>
    <property type="match status" value="1"/>
</dbReference>
<reference evidence="4" key="1">
    <citation type="submission" date="2023-06" db="EMBL/GenBank/DDBJ databases">
        <title>Gycomyces niveus sp.nov., a novel actinomycete isolated from soil in Shouguang.</title>
        <authorList>
            <person name="Yang X."/>
            <person name="Zhao J."/>
        </authorList>
    </citation>
    <scope>NUCLEOTIDE SEQUENCE</scope>
    <source>
        <strain evidence="4">NEAU C2</strain>
    </source>
</reference>
<evidence type="ECO:0000256" key="1">
    <source>
        <dbReference type="ARBA" id="ARBA00023125"/>
    </source>
</evidence>
<protein>
    <submittedName>
        <fullName evidence="4">LuxR C-terminal-related transcriptional regulator</fullName>
    </submittedName>
</protein>
<dbReference type="Proteomes" id="UP001171902">
    <property type="component" value="Unassembled WGS sequence"/>
</dbReference>
<name>A0ABT7YI39_9ACTN</name>
<gene>
    <name evidence="4" type="ORF">QWI33_00990</name>
</gene>
<dbReference type="Pfam" id="PF00196">
    <property type="entry name" value="GerE"/>
    <property type="match status" value="1"/>
</dbReference>
<dbReference type="PANTHER" id="PTHR43214:SF42">
    <property type="entry name" value="TRANSCRIPTIONAL REGULATORY PROTEIN DESR"/>
    <property type="match status" value="1"/>
</dbReference>
<accession>A0ABT7YI39</accession>
<dbReference type="RefSeq" id="WP_289953993.1">
    <property type="nucleotide sequence ID" value="NZ_JAUEMJ010000001.1"/>
</dbReference>
<dbReference type="InterPro" id="IPR039420">
    <property type="entry name" value="WalR-like"/>
</dbReference>
<dbReference type="PROSITE" id="PS50043">
    <property type="entry name" value="HTH_LUXR_2"/>
    <property type="match status" value="1"/>
</dbReference>
<evidence type="ECO:0000313" key="4">
    <source>
        <dbReference type="EMBL" id="MDN3238288.1"/>
    </source>
</evidence>
<keyword evidence="5" id="KW-1185">Reference proteome</keyword>
<dbReference type="InterPro" id="IPR000792">
    <property type="entry name" value="Tscrpt_reg_LuxR_C"/>
</dbReference>
<keyword evidence="1" id="KW-0238">DNA-binding</keyword>
<proteinExistence type="predicted"/>
<feature type="domain" description="HTH luxR-type" evidence="3">
    <location>
        <begin position="480"/>
        <end position="544"/>
    </location>
</feature>
<evidence type="ECO:0000313" key="5">
    <source>
        <dbReference type="Proteomes" id="UP001171902"/>
    </source>
</evidence>
<dbReference type="Gene3D" id="1.10.10.10">
    <property type="entry name" value="Winged helix-like DNA-binding domain superfamily/Winged helix DNA-binding domain"/>
    <property type="match status" value="1"/>
</dbReference>
<sequence>MGRSALRHPDRAAPPARHSHLAATVRRLDDGSLALVVDPADAHLLQDANRSGATLTVRVARGAIEDAARRALAAGTRTLAAGPLGDAYATFAQAAALAAETAPALAVTAIAAATGAAWSAGDRRACAGALAAARRLLEPHADSASTPLLDYLTGLRGLVEASPGAAIAPLGRVLARADEDDAPDTLHYAAVAALLLGDAPASARIGMRALAAARSRGRDDLLPQALEYLAYAEMRAGRHAPARAHALEGLTAAIRTGRVNTAAHHRAVLALTASVEGDVAEVETQAAQTLAVARKHRLAQTGTLAEWALARADLSRGRPEAAASRLQALVRPGGGHFAIRPLLMPCFIEAAVLAGRPEEARPVAEELRLWAGFGIDRGAFAALARSQALLDGGDGADALFRRSLQLHPADGGDFERARTLLLYGKWLRRRRQPGRARTVLRSALHGFERCGAAGWAVQANEELRATGGQPKAPARPTAPGDEGLAALTPHQRRIAGLVATGATNREVAQALSLSVRTVDHHLRNIFAALGVRSRVELARLVPRS</sequence>
<evidence type="ECO:0000256" key="2">
    <source>
        <dbReference type="SAM" id="MobiDB-lite"/>
    </source>
</evidence>
<dbReference type="EMBL" id="JAUEMJ010000001">
    <property type="protein sequence ID" value="MDN3238288.1"/>
    <property type="molecule type" value="Genomic_DNA"/>
</dbReference>
<dbReference type="InterPro" id="IPR016032">
    <property type="entry name" value="Sig_transdc_resp-reg_C-effctor"/>
</dbReference>
<dbReference type="PANTHER" id="PTHR43214">
    <property type="entry name" value="TWO-COMPONENT RESPONSE REGULATOR"/>
    <property type="match status" value="1"/>
</dbReference>
<dbReference type="SMART" id="SM00421">
    <property type="entry name" value="HTH_LUXR"/>
    <property type="match status" value="1"/>
</dbReference>
<feature type="region of interest" description="Disordered" evidence="2">
    <location>
        <begin position="465"/>
        <end position="484"/>
    </location>
</feature>
<dbReference type="SUPFAM" id="SSF46894">
    <property type="entry name" value="C-terminal effector domain of the bipartite response regulators"/>
    <property type="match status" value="1"/>
</dbReference>
<evidence type="ECO:0000259" key="3">
    <source>
        <dbReference type="PROSITE" id="PS50043"/>
    </source>
</evidence>
<dbReference type="InterPro" id="IPR036388">
    <property type="entry name" value="WH-like_DNA-bd_sf"/>
</dbReference>